<dbReference type="Proteomes" id="UP000249590">
    <property type="component" value="Unassembled WGS sequence"/>
</dbReference>
<feature type="transmembrane region" description="Helical" evidence="9">
    <location>
        <begin position="161"/>
        <end position="179"/>
    </location>
</feature>
<comment type="similarity">
    <text evidence="8 9">Belongs to the TRAP transporter small permease family.</text>
</comment>
<gene>
    <name evidence="11" type="ORF">DLJ53_27415</name>
</gene>
<feature type="transmembrane region" description="Helical" evidence="9">
    <location>
        <begin position="121"/>
        <end position="140"/>
    </location>
</feature>
<evidence type="ECO:0000256" key="2">
    <source>
        <dbReference type="ARBA" id="ARBA00022448"/>
    </source>
</evidence>
<comment type="subcellular location">
    <subcellularLocation>
        <location evidence="1 9">Cell inner membrane</location>
        <topology evidence="1 9">Multi-pass membrane protein</topology>
    </subcellularLocation>
</comment>
<keyword evidence="7 9" id="KW-0472">Membrane</keyword>
<dbReference type="PANTHER" id="PTHR35011:SF2">
    <property type="entry name" value="2,3-DIKETO-L-GULONATE TRAP TRANSPORTER SMALL PERMEASE PROTEIN YIAM"/>
    <property type="match status" value="1"/>
</dbReference>
<sequence length="203" mass="21525">MALPRGADGGAGAGGGVAGGVDLAAGPRAGSELVRALAGLDRGVGFVLRAIPVACLVALFVILLGNVVSRTFQIWTTAWFDEIVEALFAIMVFVGAAALWRENEHFRVDWLEGILGPRSGSWLRIVTVLLSMVFLAVMAWKGYDLASRSRAVTPILGVPTGYIYAVIPISAALMLVYSVRDLIVAVRVAIHSSPNRNETVHAD</sequence>
<evidence type="ECO:0000256" key="8">
    <source>
        <dbReference type="ARBA" id="ARBA00038436"/>
    </source>
</evidence>
<keyword evidence="4 9" id="KW-0997">Cell inner membrane</keyword>
<organism evidence="11 12">
    <name type="scientific">Acuticoccus sediminis</name>
    <dbReference type="NCBI Taxonomy" id="2184697"/>
    <lineage>
        <taxon>Bacteria</taxon>
        <taxon>Pseudomonadati</taxon>
        <taxon>Pseudomonadota</taxon>
        <taxon>Alphaproteobacteria</taxon>
        <taxon>Hyphomicrobiales</taxon>
        <taxon>Amorphaceae</taxon>
        <taxon>Acuticoccus</taxon>
    </lineage>
</organism>
<evidence type="ECO:0000256" key="5">
    <source>
        <dbReference type="ARBA" id="ARBA00022692"/>
    </source>
</evidence>
<evidence type="ECO:0000256" key="3">
    <source>
        <dbReference type="ARBA" id="ARBA00022475"/>
    </source>
</evidence>
<dbReference type="EMBL" id="QHHQ01000007">
    <property type="protein sequence ID" value="RAH98475.1"/>
    <property type="molecule type" value="Genomic_DNA"/>
</dbReference>
<evidence type="ECO:0000256" key="9">
    <source>
        <dbReference type="RuleBase" id="RU369079"/>
    </source>
</evidence>
<keyword evidence="3" id="KW-1003">Cell membrane</keyword>
<protein>
    <recommendedName>
        <fullName evidence="9">TRAP transporter small permease protein</fullName>
    </recommendedName>
</protein>
<proteinExistence type="inferred from homology"/>
<comment type="caution">
    <text evidence="11">The sequence shown here is derived from an EMBL/GenBank/DDBJ whole genome shotgun (WGS) entry which is preliminary data.</text>
</comment>
<evidence type="ECO:0000256" key="6">
    <source>
        <dbReference type="ARBA" id="ARBA00022989"/>
    </source>
</evidence>
<evidence type="ECO:0000256" key="1">
    <source>
        <dbReference type="ARBA" id="ARBA00004429"/>
    </source>
</evidence>
<feature type="transmembrane region" description="Helical" evidence="9">
    <location>
        <begin position="79"/>
        <end position="101"/>
    </location>
</feature>
<feature type="domain" description="Tripartite ATP-independent periplasmic transporters DctQ component" evidence="10">
    <location>
        <begin position="59"/>
        <end position="187"/>
    </location>
</feature>
<keyword evidence="2 9" id="KW-0813">Transport</keyword>
<evidence type="ECO:0000259" key="10">
    <source>
        <dbReference type="Pfam" id="PF04290"/>
    </source>
</evidence>
<reference evidence="11 12" key="1">
    <citation type="submission" date="2018-05" db="EMBL/GenBank/DDBJ databases">
        <title>Acuticoccus sediminis sp. nov., isolated from deep-sea sediment of Indian Ocean.</title>
        <authorList>
            <person name="Liu X."/>
            <person name="Lai Q."/>
            <person name="Du Y."/>
            <person name="Sun F."/>
            <person name="Zhang X."/>
            <person name="Wang S."/>
            <person name="Shao Z."/>
        </authorList>
    </citation>
    <scope>NUCLEOTIDE SEQUENCE [LARGE SCALE GENOMIC DNA]</scope>
    <source>
        <strain evidence="11 12">PTG4-2</strain>
    </source>
</reference>
<keyword evidence="6 9" id="KW-1133">Transmembrane helix</keyword>
<keyword evidence="5 9" id="KW-0812">Transmembrane</keyword>
<dbReference type="AlphaFoldDB" id="A0A8B2NR23"/>
<name>A0A8B2NR23_9HYPH</name>
<evidence type="ECO:0000313" key="12">
    <source>
        <dbReference type="Proteomes" id="UP000249590"/>
    </source>
</evidence>
<dbReference type="GO" id="GO:0015740">
    <property type="term" value="P:C4-dicarboxylate transport"/>
    <property type="evidence" value="ECO:0007669"/>
    <property type="project" value="TreeGrafter"/>
</dbReference>
<comment type="function">
    <text evidence="9">Part of the tripartite ATP-independent periplasmic (TRAP) transport system.</text>
</comment>
<feature type="transmembrane region" description="Helical" evidence="9">
    <location>
        <begin position="46"/>
        <end position="67"/>
    </location>
</feature>
<keyword evidence="12" id="KW-1185">Reference proteome</keyword>
<dbReference type="GO" id="GO:0022857">
    <property type="term" value="F:transmembrane transporter activity"/>
    <property type="evidence" value="ECO:0007669"/>
    <property type="project" value="UniProtKB-UniRule"/>
</dbReference>
<dbReference type="InterPro" id="IPR007387">
    <property type="entry name" value="TRAP_DctQ"/>
</dbReference>
<dbReference type="PANTHER" id="PTHR35011">
    <property type="entry name" value="2,3-DIKETO-L-GULONATE TRAP TRANSPORTER SMALL PERMEASE PROTEIN YIAM"/>
    <property type="match status" value="1"/>
</dbReference>
<dbReference type="InterPro" id="IPR055348">
    <property type="entry name" value="DctQ"/>
</dbReference>
<evidence type="ECO:0000256" key="4">
    <source>
        <dbReference type="ARBA" id="ARBA00022519"/>
    </source>
</evidence>
<comment type="subunit">
    <text evidence="9">The complex comprises the extracytoplasmic solute receptor protein and the two transmembrane proteins.</text>
</comment>
<dbReference type="Pfam" id="PF04290">
    <property type="entry name" value="DctQ"/>
    <property type="match status" value="1"/>
</dbReference>
<dbReference type="GO" id="GO:0005886">
    <property type="term" value="C:plasma membrane"/>
    <property type="evidence" value="ECO:0007669"/>
    <property type="project" value="UniProtKB-SubCell"/>
</dbReference>
<accession>A0A8B2NR23</accession>
<evidence type="ECO:0000313" key="11">
    <source>
        <dbReference type="EMBL" id="RAH98475.1"/>
    </source>
</evidence>
<evidence type="ECO:0000256" key="7">
    <source>
        <dbReference type="ARBA" id="ARBA00023136"/>
    </source>
</evidence>